<organism evidence="2 3">
    <name type="scientific">Saccharomycopsis crataegensis</name>
    <dbReference type="NCBI Taxonomy" id="43959"/>
    <lineage>
        <taxon>Eukaryota</taxon>
        <taxon>Fungi</taxon>
        <taxon>Dikarya</taxon>
        <taxon>Ascomycota</taxon>
        <taxon>Saccharomycotina</taxon>
        <taxon>Saccharomycetes</taxon>
        <taxon>Saccharomycopsidaceae</taxon>
        <taxon>Saccharomycopsis</taxon>
    </lineage>
</organism>
<dbReference type="Proteomes" id="UP001360560">
    <property type="component" value="Unassembled WGS sequence"/>
</dbReference>
<protein>
    <submittedName>
        <fullName evidence="2">Uncharacterized protein</fullName>
    </submittedName>
</protein>
<dbReference type="RefSeq" id="XP_064853610.1">
    <property type="nucleotide sequence ID" value="XM_064997538.1"/>
</dbReference>
<dbReference type="EMBL" id="BTFZ01000011">
    <property type="protein sequence ID" value="GMM36614.1"/>
    <property type="molecule type" value="Genomic_DNA"/>
</dbReference>
<dbReference type="GeneID" id="90074589"/>
<keyword evidence="3" id="KW-1185">Reference proteome</keyword>
<accession>A0AAV5QQC1</accession>
<comment type="caution">
    <text evidence="2">The sequence shown here is derived from an EMBL/GenBank/DDBJ whole genome shotgun (WGS) entry which is preliminary data.</text>
</comment>
<name>A0AAV5QQC1_9ASCO</name>
<sequence length="82" mass="9074">MAEAERERVSGDLWRPSETSGSCVHSNVSAVELILPTANINKHDIRRPERPSIDRGDPHVAIIIFTTTNPNGPEVKTITVWS</sequence>
<feature type="region of interest" description="Disordered" evidence="1">
    <location>
        <begin position="1"/>
        <end position="22"/>
    </location>
</feature>
<reference evidence="2 3" key="1">
    <citation type="journal article" date="2023" name="Elife">
        <title>Identification of key yeast species and microbe-microbe interactions impacting larval growth of Drosophila in the wild.</title>
        <authorList>
            <person name="Mure A."/>
            <person name="Sugiura Y."/>
            <person name="Maeda R."/>
            <person name="Honda K."/>
            <person name="Sakurai N."/>
            <person name="Takahashi Y."/>
            <person name="Watada M."/>
            <person name="Katoh T."/>
            <person name="Gotoh A."/>
            <person name="Gotoh Y."/>
            <person name="Taniguchi I."/>
            <person name="Nakamura K."/>
            <person name="Hayashi T."/>
            <person name="Katayama T."/>
            <person name="Uemura T."/>
            <person name="Hattori Y."/>
        </authorList>
    </citation>
    <scope>NUCLEOTIDE SEQUENCE [LARGE SCALE GENOMIC DNA]</scope>
    <source>
        <strain evidence="2 3">SC-9</strain>
    </source>
</reference>
<feature type="compositionally biased region" description="Basic and acidic residues" evidence="1">
    <location>
        <begin position="1"/>
        <end position="10"/>
    </location>
</feature>
<dbReference type="AlphaFoldDB" id="A0AAV5QQC1"/>
<gene>
    <name evidence="2" type="ORF">DASC09_039390</name>
</gene>
<evidence type="ECO:0000313" key="2">
    <source>
        <dbReference type="EMBL" id="GMM36614.1"/>
    </source>
</evidence>
<proteinExistence type="predicted"/>
<evidence type="ECO:0000256" key="1">
    <source>
        <dbReference type="SAM" id="MobiDB-lite"/>
    </source>
</evidence>
<evidence type="ECO:0000313" key="3">
    <source>
        <dbReference type="Proteomes" id="UP001360560"/>
    </source>
</evidence>